<name>A0A2H3CUD0_ARMGA</name>
<feature type="non-terminal residue" evidence="1">
    <location>
        <position position="61"/>
    </location>
</feature>
<accession>A0A2H3CUD0</accession>
<dbReference type="Proteomes" id="UP000217790">
    <property type="component" value="Unassembled WGS sequence"/>
</dbReference>
<dbReference type="AlphaFoldDB" id="A0A2H3CUD0"/>
<keyword evidence="2" id="KW-1185">Reference proteome</keyword>
<gene>
    <name evidence="1" type="ORF">ARMGADRAFT_1017885</name>
</gene>
<dbReference type="InParanoid" id="A0A2H3CUD0"/>
<evidence type="ECO:0000313" key="2">
    <source>
        <dbReference type="Proteomes" id="UP000217790"/>
    </source>
</evidence>
<evidence type="ECO:0000313" key="1">
    <source>
        <dbReference type="EMBL" id="PBK85460.1"/>
    </source>
</evidence>
<sequence>MGLYIAQPSSDQFDFNIRPPSPIQSLPLLAGQNSIQESHVMYFFEHVSKTNLPFSSNALTN</sequence>
<reference evidence="2" key="1">
    <citation type="journal article" date="2017" name="Nat. Ecol. Evol.">
        <title>Genome expansion and lineage-specific genetic innovations in the forest pathogenic fungi Armillaria.</title>
        <authorList>
            <person name="Sipos G."/>
            <person name="Prasanna A.N."/>
            <person name="Walter M.C."/>
            <person name="O'Connor E."/>
            <person name="Balint B."/>
            <person name="Krizsan K."/>
            <person name="Kiss B."/>
            <person name="Hess J."/>
            <person name="Varga T."/>
            <person name="Slot J."/>
            <person name="Riley R."/>
            <person name="Boka B."/>
            <person name="Rigling D."/>
            <person name="Barry K."/>
            <person name="Lee J."/>
            <person name="Mihaltcheva S."/>
            <person name="LaButti K."/>
            <person name="Lipzen A."/>
            <person name="Waldron R."/>
            <person name="Moloney N.M."/>
            <person name="Sperisen C."/>
            <person name="Kredics L."/>
            <person name="Vagvoelgyi C."/>
            <person name="Patrignani A."/>
            <person name="Fitzpatrick D."/>
            <person name="Nagy I."/>
            <person name="Doyle S."/>
            <person name="Anderson J.B."/>
            <person name="Grigoriev I.V."/>
            <person name="Gueldener U."/>
            <person name="Muensterkoetter M."/>
            <person name="Nagy L.G."/>
        </authorList>
    </citation>
    <scope>NUCLEOTIDE SEQUENCE [LARGE SCALE GENOMIC DNA]</scope>
    <source>
        <strain evidence="2">Ar21-2</strain>
    </source>
</reference>
<proteinExistence type="predicted"/>
<protein>
    <submittedName>
        <fullName evidence="1">Uncharacterized protein</fullName>
    </submittedName>
</protein>
<organism evidence="1 2">
    <name type="scientific">Armillaria gallica</name>
    <name type="common">Bulbous honey fungus</name>
    <name type="synonym">Armillaria bulbosa</name>
    <dbReference type="NCBI Taxonomy" id="47427"/>
    <lineage>
        <taxon>Eukaryota</taxon>
        <taxon>Fungi</taxon>
        <taxon>Dikarya</taxon>
        <taxon>Basidiomycota</taxon>
        <taxon>Agaricomycotina</taxon>
        <taxon>Agaricomycetes</taxon>
        <taxon>Agaricomycetidae</taxon>
        <taxon>Agaricales</taxon>
        <taxon>Marasmiineae</taxon>
        <taxon>Physalacriaceae</taxon>
        <taxon>Armillaria</taxon>
    </lineage>
</organism>
<dbReference type="EMBL" id="KZ293690">
    <property type="protein sequence ID" value="PBK85460.1"/>
    <property type="molecule type" value="Genomic_DNA"/>
</dbReference>